<comment type="caution">
    <text evidence="6">The sequence shown here is derived from an EMBL/GenBank/DDBJ whole genome shotgun (WGS) entry which is preliminary data.</text>
</comment>
<comment type="similarity">
    <text evidence="1">Belongs to the D-alanine--D-alanine ligase family.</text>
</comment>
<organism evidence="6 7">
    <name type="scientific">Rhizomicrobium electricum</name>
    <dbReference type="NCBI Taxonomy" id="480070"/>
    <lineage>
        <taxon>Bacteria</taxon>
        <taxon>Pseudomonadati</taxon>
        <taxon>Pseudomonadota</taxon>
        <taxon>Alphaproteobacteria</taxon>
        <taxon>Micropepsales</taxon>
        <taxon>Micropepsaceae</taxon>
        <taxon>Rhizomicrobium</taxon>
    </lineage>
</organism>
<name>A0ABP3PCK2_9PROT</name>
<proteinExistence type="inferred from homology"/>
<sequence length="329" mass="35621">MRIGVTYDLKSDYLAQGWSEEDAAEFDSERTIAAICEALVALGLEPVRIGTVKRLAERLVAGERWDGVFNFCEGVKGLAREAQVPALLEAYDIPYVFSDTLTLAVSLDKAMCKRIVRDAGVPTPDFAVIETPADADHIDLPYPLFLKPVAEGSGKGVDRNSRVEDAAGLKAVAADLLKRFAQPVLVETFLPGREFTVGITGTGADAEVLGVTEIVPLAGYVGAGYGYENKQEEWEDKLAIELAPPEFADAAGKVALKAWRALRCRDGGRIDVRCDASGRPQFIEVNPLAGLNPGFSDLCLIAEFKGISYNDLIGRFMASFFKRNPQLAS</sequence>
<keyword evidence="4" id="KW-0547">Nucleotide-binding</keyword>
<protein>
    <submittedName>
        <fullName evidence="6">D-alanine--D-alanine ligase</fullName>
    </submittedName>
</protein>
<evidence type="ECO:0000313" key="7">
    <source>
        <dbReference type="Proteomes" id="UP001499951"/>
    </source>
</evidence>
<dbReference type="PANTHER" id="PTHR23132:SF23">
    <property type="entry name" value="D-ALANINE--D-ALANINE LIGASE B"/>
    <property type="match status" value="1"/>
</dbReference>
<dbReference type="Gene3D" id="3.40.50.20">
    <property type="match status" value="1"/>
</dbReference>
<dbReference type="GO" id="GO:0016874">
    <property type="term" value="F:ligase activity"/>
    <property type="evidence" value="ECO:0007669"/>
    <property type="project" value="UniProtKB-KW"/>
</dbReference>
<keyword evidence="7" id="KW-1185">Reference proteome</keyword>
<reference evidence="7" key="1">
    <citation type="journal article" date="2019" name="Int. J. Syst. Evol. Microbiol.">
        <title>The Global Catalogue of Microorganisms (GCM) 10K type strain sequencing project: providing services to taxonomists for standard genome sequencing and annotation.</title>
        <authorList>
            <consortium name="The Broad Institute Genomics Platform"/>
            <consortium name="The Broad Institute Genome Sequencing Center for Infectious Disease"/>
            <person name="Wu L."/>
            <person name="Ma J."/>
        </authorList>
    </citation>
    <scope>NUCLEOTIDE SEQUENCE [LARGE SCALE GENOMIC DNA]</scope>
    <source>
        <strain evidence="7">JCM 15089</strain>
    </source>
</reference>
<dbReference type="InterPro" id="IPR011761">
    <property type="entry name" value="ATP-grasp"/>
</dbReference>
<dbReference type="InterPro" id="IPR016185">
    <property type="entry name" value="PreATP-grasp_dom_sf"/>
</dbReference>
<dbReference type="SUPFAM" id="SSF52440">
    <property type="entry name" value="PreATP-grasp domain"/>
    <property type="match status" value="1"/>
</dbReference>
<dbReference type="PANTHER" id="PTHR23132">
    <property type="entry name" value="D-ALANINE--D-ALANINE LIGASE"/>
    <property type="match status" value="1"/>
</dbReference>
<evidence type="ECO:0000256" key="2">
    <source>
        <dbReference type="ARBA" id="ARBA00022598"/>
    </source>
</evidence>
<dbReference type="InterPro" id="IPR013815">
    <property type="entry name" value="ATP_grasp_subdomain_1"/>
</dbReference>
<gene>
    <name evidence="6" type="ORF">GCM10008942_10770</name>
</gene>
<dbReference type="PROSITE" id="PS50975">
    <property type="entry name" value="ATP_GRASP"/>
    <property type="match status" value="1"/>
</dbReference>
<evidence type="ECO:0000256" key="1">
    <source>
        <dbReference type="ARBA" id="ARBA00010871"/>
    </source>
</evidence>
<dbReference type="InterPro" id="IPR011095">
    <property type="entry name" value="Dala_Dala_lig_C"/>
</dbReference>
<dbReference type="Gene3D" id="3.30.1490.20">
    <property type="entry name" value="ATP-grasp fold, A domain"/>
    <property type="match status" value="1"/>
</dbReference>
<dbReference type="Pfam" id="PF07478">
    <property type="entry name" value="Dala_Dala_lig_C"/>
    <property type="match status" value="1"/>
</dbReference>
<dbReference type="RefSeq" id="WP_166933841.1">
    <property type="nucleotide sequence ID" value="NZ_BAAADD010000003.1"/>
</dbReference>
<dbReference type="Proteomes" id="UP001499951">
    <property type="component" value="Unassembled WGS sequence"/>
</dbReference>
<keyword evidence="4" id="KW-0067">ATP-binding</keyword>
<evidence type="ECO:0000259" key="5">
    <source>
        <dbReference type="PROSITE" id="PS50975"/>
    </source>
</evidence>
<evidence type="ECO:0000313" key="6">
    <source>
        <dbReference type="EMBL" id="GAA0564260.1"/>
    </source>
</evidence>
<accession>A0ABP3PCK2</accession>
<dbReference type="SUPFAM" id="SSF56059">
    <property type="entry name" value="Glutathione synthetase ATP-binding domain-like"/>
    <property type="match status" value="1"/>
</dbReference>
<dbReference type="Gene3D" id="3.30.470.20">
    <property type="entry name" value="ATP-grasp fold, B domain"/>
    <property type="match status" value="1"/>
</dbReference>
<dbReference type="EMBL" id="BAAADD010000003">
    <property type="protein sequence ID" value="GAA0564260.1"/>
    <property type="molecule type" value="Genomic_DNA"/>
</dbReference>
<keyword evidence="3" id="KW-0961">Cell wall biogenesis/degradation</keyword>
<keyword evidence="2 6" id="KW-0436">Ligase</keyword>
<evidence type="ECO:0000256" key="4">
    <source>
        <dbReference type="PROSITE-ProRule" id="PRU00409"/>
    </source>
</evidence>
<evidence type="ECO:0000256" key="3">
    <source>
        <dbReference type="ARBA" id="ARBA00023316"/>
    </source>
</evidence>
<feature type="domain" description="ATP-grasp" evidence="5">
    <location>
        <begin position="113"/>
        <end position="318"/>
    </location>
</feature>